<reference evidence="2 3" key="1">
    <citation type="submission" date="2023-03" db="EMBL/GenBank/DDBJ databases">
        <authorList>
            <person name="Kaur S."/>
            <person name="Espinosa-Saiz D."/>
            <person name="Velazquez E."/>
            <person name="Menendez E."/>
            <person name="diCenzo G.C."/>
        </authorList>
    </citation>
    <scope>NUCLEOTIDE SEQUENCE [LARGE SCALE GENOMIC DNA]</scope>
    <source>
        <strain evidence="2 3">LMG 24692</strain>
    </source>
</reference>
<dbReference type="NCBIfam" id="NF040521">
    <property type="entry name" value="C45_proenzyme"/>
    <property type="match status" value="1"/>
</dbReference>
<evidence type="ECO:0000313" key="3">
    <source>
        <dbReference type="Proteomes" id="UP001229355"/>
    </source>
</evidence>
<accession>A0ABY8DA44</accession>
<dbReference type="InterPro" id="IPR029055">
    <property type="entry name" value="Ntn_hydrolases_N"/>
</dbReference>
<proteinExistence type="predicted"/>
<feature type="domain" description="Peptidase C45 hydrolase" evidence="1">
    <location>
        <begin position="98"/>
        <end position="302"/>
    </location>
</feature>
<gene>
    <name evidence="2" type="ORF">PZN02_002868</name>
</gene>
<dbReference type="Proteomes" id="UP001229355">
    <property type="component" value="Chromosome 1"/>
</dbReference>
<dbReference type="SUPFAM" id="SSF56235">
    <property type="entry name" value="N-terminal nucleophile aminohydrolases (Ntn hydrolases)"/>
    <property type="match status" value="1"/>
</dbReference>
<name>A0ABY8DA44_9HYPH</name>
<keyword evidence="3" id="KW-1185">Reference proteome</keyword>
<protein>
    <submittedName>
        <fullName evidence="2">C45 family autoproteolytic acyltransferase/hydrolase</fullName>
    </submittedName>
</protein>
<dbReference type="RefSeq" id="WP_280658635.1">
    <property type="nucleotide sequence ID" value="NZ_CP120373.1"/>
</dbReference>
<dbReference type="EMBL" id="CP120373">
    <property type="protein sequence ID" value="WEX86567.1"/>
    <property type="molecule type" value="Genomic_DNA"/>
</dbReference>
<evidence type="ECO:0000313" key="2">
    <source>
        <dbReference type="EMBL" id="WEX86567.1"/>
    </source>
</evidence>
<evidence type="ECO:0000259" key="1">
    <source>
        <dbReference type="Pfam" id="PF03417"/>
    </source>
</evidence>
<dbReference type="InterPro" id="IPR005079">
    <property type="entry name" value="Peptidase_C45_hydrolase"/>
</dbReference>
<dbReference type="GO" id="GO:0016746">
    <property type="term" value="F:acyltransferase activity"/>
    <property type="evidence" value="ECO:0007669"/>
    <property type="project" value="UniProtKB-KW"/>
</dbReference>
<dbReference type="Pfam" id="PF03417">
    <property type="entry name" value="AAT"/>
    <property type="match status" value="1"/>
</dbReference>
<sequence>MHKTFVSAREDRPGEDWLSRFTAGRAGVESWYFGQAVTSRPAAPTVSECRAALQQHMPELIPHYDHVCALVGDDELAHRMLSHYRPAPEGYGCSQAVWLGKEGPALVRNFDYPPDIVSDRFELTAWSGLKVIAKAQRPWGGCVDGMNEEGLVASVTLGGGRIQGRGFSIILMIRYVLETCRRVSEAVEALCRIPVALSQNVTLLDRSGTYATLLLGPGQRPVITRLKACANHQRSERAPPNSLARQRALLEALDEPSMSLEGLTDHFLQPPVHARNPRFPTLYTAVYRPEEGRVDYVWPGKRWSQGFADFQAEEYTHHYG</sequence>
<dbReference type="InterPro" id="IPR047794">
    <property type="entry name" value="C45_proenzyme-like"/>
</dbReference>
<keyword evidence="2" id="KW-0808">Transferase</keyword>
<organism evidence="2 3">
    <name type="scientific">Sinorhizobium garamanticum</name>
    <dbReference type="NCBI Taxonomy" id="680247"/>
    <lineage>
        <taxon>Bacteria</taxon>
        <taxon>Pseudomonadati</taxon>
        <taxon>Pseudomonadota</taxon>
        <taxon>Alphaproteobacteria</taxon>
        <taxon>Hyphomicrobiales</taxon>
        <taxon>Rhizobiaceae</taxon>
        <taxon>Sinorhizobium/Ensifer group</taxon>
        <taxon>Sinorhizobium</taxon>
    </lineage>
</organism>
<dbReference type="Gene3D" id="3.60.60.10">
    <property type="entry name" value="Penicillin V Acylase, Chain A"/>
    <property type="match status" value="1"/>
</dbReference>
<keyword evidence="2" id="KW-0012">Acyltransferase</keyword>